<name>A0ABP9M2R5_9BURK</name>
<dbReference type="PANTHER" id="PTHR12049">
    <property type="entry name" value="PROTEIN ARGININE METHYLTRANSFERASE NDUFAF7, MITOCHONDRIAL"/>
    <property type="match status" value="1"/>
</dbReference>
<proteinExistence type="predicted"/>
<dbReference type="GO" id="GO:0032259">
    <property type="term" value="P:methylation"/>
    <property type="evidence" value="ECO:0007669"/>
    <property type="project" value="UniProtKB-KW"/>
</dbReference>
<dbReference type="Pfam" id="PF02636">
    <property type="entry name" value="Methyltransf_28"/>
    <property type="match status" value="1"/>
</dbReference>
<dbReference type="EMBL" id="BAABKD010000009">
    <property type="protein sequence ID" value="GAA5089822.1"/>
    <property type="molecule type" value="Genomic_DNA"/>
</dbReference>
<dbReference type="InterPro" id="IPR038375">
    <property type="entry name" value="NDUFAF7_sf"/>
</dbReference>
<evidence type="ECO:0000313" key="4">
    <source>
        <dbReference type="Proteomes" id="UP001500227"/>
    </source>
</evidence>
<dbReference type="InterPro" id="IPR003788">
    <property type="entry name" value="NDUFAF7"/>
</dbReference>
<evidence type="ECO:0000313" key="3">
    <source>
        <dbReference type="EMBL" id="GAA5089822.1"/>
    </source>
</evidence>
<keyword evidence="2" id="KW-0808">Transferase</keyword>
<keyword evidence="1 3" id="KW-0489">Methyltransferase</keyword>
<comment type="caution">
    <text evidence="3">The sequence shown here is derived from an EMBL/GenBank/DDBJ whole genome shotgun (WGS) entry which is preliminary data.</text>
</comment>
<evidence type="ECO:0000256" key="1">
    <source>
        <dbReference type="ARBA" id="ARBA00022603"/>
    </source>
</evidence>
<keyword evidence="4" id="KW-1185">Reference proteome</keyword>
<evidence type="ECO:0000256" key="2">
    <source>
        <dbReference type="ARBA" id="ARBA00022679"/>
    </source>
</evidence>
<sequence>MIDGSAALGEYYSYSNAKLSILHPTGARLICHSWHNQGLAKLTPIVDFIMQHLHTPIYPRGLPALEPELLPLLDQHQAQLSALIQAHQGFLPYDQWMQAALYAPHFGYYTGGSTKFHTAGDFTTAPEITPLFGQTLANQVQQILQQCAGTTILEFGAGSGALAESILVSLNQLGLPNIQYCILELSPTLRQRQQARLAPFAKQVQWLETLPSAFTGCVIANEVLDAMPIHLVQRDQNGTILELGVGLNTDTSASAPSPFVLLGRPASTELAQLAHSRLPDLAGYRSEINLHAESWIQAMGQWLKKGAALLIDYGFSQREYYHPQRHMGTLMCHFRHFAHDESLILPGFQDITAHVDFTAIADAAIAAQLDVLGYASQAHFLLNSGLPQHLEQLQTQLDMQQPAHLQSWTQQVSAVQKLLSEAEMGELFKVMAIGKHIEPPLLGFTARDRRDYL</sequence>
<dbReference type="PANTHER" id="PTHR12049:SF7">
    <property type="entry name" value="PROTEIN ARGININE METHYLTRANSFERASE NDUFAF7, MITOCHONDRIAL"/>
    <property type="match status" value="1"/>
</dbReference>
<dbReference type="SUPFAM" id="SSF53335">
    <property type="entry name" value="S-adenosyl-L-methionine-dependent methyltransferases"/>
    <property type="match status" value="1"/>
</dbReference>
<dbReference type="Gene3D" id="3.40.50.12710">
    <property type="match status" value="1"/>
</dbReference>
<dbReference type="Proteomes" id="UP001500227">
    <property type="component" value="Unassembled WGS sequence"/>
</dbReference>
<dbReference type="InterPro" id="IPR029063">
    <property type="entry name" value="SAM-dependent_MTases_sf"/>
</dbReference>
<dbReference type="GO" id="GO:0008168">
    <property type="term" value="F:methyltransferase activity"/>
    <property type="evidence" value="ECO:0007669"/>
    <property type="project" value="UniProtKB-KW"/>
</dbReference>
<accession>A0ABP9M2R5</accession>
<protein>
    <submittedName>
        <fullName evidence="3">SAM-dependent methyltransferase</fullName>
    </submittedName>
</protein>
<organism evidence="3 4">
    <name type="scientific">Paenalcaligenes hermetiae</name>
    <dbReference type="NCBI Taxonomy" id="1157987"/>
    <lineage>
        <taxon>Bacteria</taxon>
        <taxon>Pseudomonadati</taxon>
        <taxon>Pseudomonadota</taxon>
        <taxon>Betaproteobacteria</taxon>
        <taxon>Burkholderiales</taxon>
        <taxon>Alcaligenaceae</taxon>
        <taxon>Paenalcaligenes</taxon>
    </lineage>
</organism>
<reference evidence="4" key="1">
    <citation type="journal article" date="2019" name="Int. J. Syst. Evol. Microbiol.">
        <title>The Global Catalogue of Microorganisms (GCM) 10K type strain sequencing project: providing services to taxonomists for standard genome sequencing and annotation.</title>
        <authorList>
            <consortium name="The Broad Institute Genomics Platform"/>
            <consortium name="The Broad Institute Genome Sequencing Center for Infectious Disease"/>
            <person name="Wu L."/>
            <person name="Ma J."/>
        </authorList>
    </citation>
    <scope>NUCLEOTIDE SEQUENCE [LARGE SCALE GENOMIC DNA]</scope>
    <source>
        <strain evidence="4">JCM 18423</strain>
    </source>
</reference>
<gene>
    <name evidence="3" type="ORF">GCM10023337_13280</name>
</gene>